<dbReference type="Proteomes" id="UP000198287">
    <property type="component" value="Unassembled WGS sequence"/>
</dbReference>
<organism evidence="2 3">
    <name type="scientific">Folsomia candida</name>
    <name type="common">Springtail</name>
    <dbReference type="NCBI Taxonomy" id="158441"/>
    <lineage>
        <taxon>Eukaryota</taxon>
        <taxon>Metazoa</taxon>
        <taxon>Ecdysozoa</taxon>
        <taxon>Arthropoda</taxon>
        <taxon>Hexapoda</taxon>
        <taxon>Collembola</taxon>
        <taxon>Entomobryomorpha</taxon>
        <taxon>Isotomoidea</taxon>
        <taxon>Isotomidae</taxon>
        <taxon>Proisotominae</taxon>
        <taxon>Folsomia</taxon>
    </lineage>
</organism>
<dbReference type="AlphaFoldDB" id="A0A226DBG4"/>
<evidence type="ECO:0000313" key="3">
    <source>
        <dbReference type="Proteomes" id="UP000198287"/>
    </source>
</evidence>
<reference evidence="2 3" key="1">
    <citation type="submission" date="2015-12" db="EMBL/GenBank/DDBJ databases">
        <title>The genome of Folsomia candida.</title>
        <authorList>
            <person name="Faddeeva A."/>
            <person name="Derks M.F."/>
            <person name="Anvar Y."/>
            <person name="Smit S."/>
            <person name="Van Straalen N."/>
            <person name="Roelofs D."/>
        </authorList>
    </citation>
    <scope>NUCLEOTIDE SEQUENCE [LARGE SCALE GENOMIC DNA]</scope>
    <source>
        <strain evidence="2 3">VU population</strain>
        <tissue evidence="2">Whole body</tissue>
    </source>
</reference>
<gene>
    <name evidence="2" type="ORF">Fcan01_23206</name>
</gene>
<protein>
    <submittedName>
        <fullName evidence="2">Uncharacterized protein</fullName>
    </submittedName>
</protein>
<evidence type="ECO:0000256" key="1">
    <source>
        <dbReference type="SAM" id="MobiDB-lite"/>
    </source>
</evidence>
<dbReference type="EMBL" id="LNIX01000027">
    <property type="protein sequence ID" value="OXA41981.1"/>
    <property type="molecule type" value="Genomic_DNA"/>
</dbReference>
<name>A0A226DBG4_FOLCA</name>
<feature type="region of interest" description="Disordered" evidence="1">
    <location>
        <begin position="1"/>
        <end position="20"/>
    </location>
</feature>
<evidence type="ECO:0000313" key="2">
    <source>
        <dbReference type="EMBL" id="OXA41981.1"/>
    </source>
</evidence>
<sequence>TSSAGFADNKGVPKNVLPEKDTDGWDSTLNAVYFTALDSNINWSSDTNVIVFISNNLWKYAEDDNPIRGLEYKFPSPDGNPTNDPCEQGPVSKKLLLDTLEKRKILLIGILTPSIYRVYNNFFKTANSPDNYHMLEINGADATAAGGITELIMPIIRKRVCTCDIQYEFALVLDSTQTFTGLYPDNNLRFRCEFASEFAAKCPPIRWRIRSELVATPRFRSEVAATPRFLHEFASESADISLRIR</sequence>
<feature type="non-terminal residue" evidence="2">
    <location>
        <position position="1"/>
    </location>
</feature>
<accession>A0A226DBG4</accession>
<keyword evidence="3" id="KW-1185">Reference proteome</keyword>
<proteinExistence type="predicted"/>
<comment type="caution">
    <text evidence="2">The sequence shown here is derived from an EMBL/GenBank/DDBJ whole genome shotgun (WGS) entry which is preliminary data.</text>
</comment>